<dbReference type="PROSITE" id="PS00624">
    <property type="entry name" value="GMC_OXRED_2"/>
    <property type="match status" value="1"/>
</dbReference>
<dbReference type="SUPFAM" id="SSF51905">
    <property type="entry name" value="FAD/NAD(P)-binding domain"/>
    <property type="match status" value="1"/>
</dbReference>
<keyword evidence="8" id="KW-1185">Reference proteome</keyword>
<dbReference type="PANTHER" id="PTHR11552:SF147">
    <property type="entry name" value="CHOLINE DEHYDROGENASE, MITOCHONDRIAL"/>
    <property type="match status" value="1"/>
</dbReference>
<dbReference type="Pfam" id="PF00732">
    <property type="entry name" value="GMC_oxred_N"/>
    <property type="match status" value="1"/>
</dbReference>
<evidence type="ECO:0000256" key="5">
    <source>
        <dbReference type="SAM" id="Phobius"/>
    </source>
</evidence>
<evidence type="ECO:0000259" key="6">
    <source>
        <dbReference type="PROSITE" id="PS00624"/>
    </source>
</evidence>
<proteinExistence type="inferred from homology"/>
<dbReference type="PANTHER" id="PTHR11552">
    <property type="entry name" value="GLUCOSE-METHANOL-CHOLINE GMC OXIDOREDUCTASE"/>
    <property type="match status" value="1"/>
</dbReference>
<dbReference type="Gene3D" id="3.30.560.10">
    <property type="entry name" value="Glucose Oxidase, domain 3"/>
    <property type="match status" value="1"/>
</dbReference>
<keyword evidence="5" id="KW-0812">Transmembrane</keyword>
<name>A0ABP1S6D2_9HEXA</name>
<dbReference type="Gene3D" id="3.50.50.60">
    <property type="entry name" value="FAD/NAD(P)-binding domain"/>
    <property type="match status" value="1"/>
</dbReference>
<comment type="caution">
    <text evidence="7">The sequence shown here is derived from an EMBL/GenBank/DDBJ whole genome shotgun (WGS) entry which is preliminary data.</text>
</comment>
<sequence length="634" mass="71019">MAPPMPPNEVIHRSFQTWNTWLPTIIFGILGALGMYNQAWWQMDMMSDRFRASYYDTKDTFDFIVVGGGSAGAVVANRLSQQYNVLLLEAGGEPNPWFSVPAMSFLMLNYPSHDWMYKTVAQKHSCGALPDKRSGWSAGKCLGGTSNINFLIHLRGHQKDYDYIANLTGDNEWNFDGVLKHFKSVEDYSGQWDDERYHGHGGDMQVSIPPYTGMGEYFVRAGEELGYPRTDLNARFDEGFSHIYYPIKDGRRVSTYKAFIEPIRSRPTLTIYKFSVVTKVLMRGENNEVYGVEYNRHGERKTAFANKEVILSAGSIGSPKILMLSGIGPKEHLQTVGVRPKVDLPVGMNLQDHISAYLGPFTIDQPVSMLFDRDINPKAFLEFTQTGSGVLSSSGTSATAFVATPMAKAAGEGDWPDIQYIFMGNGVYSRMDRDMAHGFHVREDIMKKYFEADKGKDSFQIIVSLARPKAVGVMKLGGPRFSDEFLIDPKYLDNEHDIKTLVEGVKMAVNLVENTTVFQGIGARFTDSVFPGCENVIFRSDAYWECYIRQYSLTLHHIVGPCSMGRKDSKDAVVDTQLKVVGTKGLRVIDASVLPKVPISNTNYPAIMVGEKGAHFVLNTWRNAENSQTNEIIR</sequence>
<dbReference type="Pfam" id="PF05199">
    <property type="entry name" value="GMC_oxred_C"/>
    <property type="match status" value="1"/>
</dbReference>
<dbReference type="InterPro" id="IPR007867">
    <property type="entry name" value="GMC_OxRtase_C"/>
</dbReference>
<feature type="transmembrane region" description="Helical" evidence="5">
    <location>
        <begin position="20"/>
        <end position="41"/>
    </location>
</feature>
<dbReference type="EMBL" id="CAXLJM020000160">
    <property type="protein sequence ID" value="CAL8143991.1"/>
    <property type="molecule type" value="Genomic_DNA"/>
</dbReference>
<comment type="cofactor">
    <cofactor evidence="1">
        <name>FAD</name>
        <dbReference type="ChEBI" id="CHEBI:57692"/>
    </cofactor>
</comment>
<dbReference type="PIRSF" id="PIRSF000137">
    <property type="entry name" value="Alcohol_oxidase"/>
    <property type="match status" value="1"/>
</dbReference>
<reference evidence="7 8" key="1">
    <citation type="submission" date="2024-08" db="EMBL/GenBank/DDBJ databases">
        <authorList>
            <person name="Cucini C."/>
            <person name="Frati F."/>
        </authorList>
    </citation>
    <scope>NUCLEOTIDE SEQUENCE [LARGE SCALE GENOMIC DNA]</scope>
</reference>
<keyword evidence="5" id="KW-1133">Transmembrane helix</keyword>
<keyword evidence="5" id="KW-0472">Membrane</keyword>
<evidence type="ECO:0000256" key="3">
    <source>
        <dbReference type="ARBA" id="ARBA00022630"/>
    </source>
</evidence>
<evidence type="ECO:0000256" key="1">
    <source>
        <dbReference type="ARBA" id="ARBA00001974"/>
    </source>
</evidence>
<dbReference type="InterPro" id="IPR000172">
    <property type="entry name" value="GMC_OxRdtase_N"/>
</dbReference>
<dbReference type="InterPro" id="IPR036188">
    <property type="entry name" value="FAD/NAD-bd_sf"/>
</dbReference>
<evidence type="ECO:0000256" key="4">
    <source>
        <dbReference type="ARBA" id="ARBA00022827"/>
    </source>
</evidence>
<organism evidence="7 8">
    <name type="scientific">Orchesella dallaii</name>
    <dbReference type="NCBI Taxonomy" id="48710"/>
    <lineage>
        <taxon>Eukaryota</taxon>
        <taxon>Metazoa</taxon>
        <taxon>Ecdysozoa</taxon>
        <taxon>Arthropoda</taxon>
        <taxon>Hexapoda</taxon>
        <taxon>Collembola</taxon>
        <taxon>Entomobryomorpha</taxon>
        <taxon>Entomobryoidea</taxon>
        <taxon>Orchesellidae</taxon>
        <taxon>Orchesellinae</taxon>
        <taxon>Orchesella</taxon>
    </lineage>
</organism>
<keyword evidence="3" id="KW-0285">Flavoprotein</keyword>
<protein>
    <recommendedName>
        <fullName evidence="6">Glucose-methanol-choline oxidoreductase N-terminal domain-containing protein</fullName>
    </recommendedName>
</protein>
<dbReference type="Proteomes" id="UP001642540">
    <property type="component" value="Unassembled WGS sequence"/>
</dbReference>
<dbReference type="InterPro" id="IPR012132">
    <property type="entry name" value="GMC_OxRdtase"/>
</dbReference>
<feature type="domain" description="Glucose-methanol-choline oxidoreductase N-terminal" evidence="6">
    <location>
        <begin position="314"/>
        <end position="328"/>
    </location>
</feature>
<evidence type="ECO:0000256" key="2">
    <source>
        <dbReference type="ARBA" id="ARBA00010790"/>
    </source>
</evidence>
<evidence type="ECO:0000313" key="8">
    <source>
        <dbReference type="Proteomes" id="UP001642540"/>
    </source>
</evidence>
<evidence type="ECO:0000313" key="7">
    <source>
        <dbReference type="EMBL" id="CAL8143991.1"/>
    </source>
</evidence>
<dbReference type="SUPFAM" id="SSF54373">
    <property type="entry name" value="FAD-linked reductases, C-terminal domain"/>
    <property type="match status" value="1"/>
</dbReference>
<accession>A0ABP1S6D2</accession>
<keyword evidence="4" id="KW-0274">FAD</keyword>
<gene>
    <name evidence="7" type="ORF">ODALV1_LOCUS30029</name>
</gene>
<comment type="similarity">
    <text evidence="2">Belongs to the GMC oxidoreductase family.</text>
</comment>